<evidence type="ECO:0000259" key="2">
    <source>
        <dbReference type="Pfam" id="PF00156"/>
    </source>
</evidence>
<dbReference type="Proteomes" id="UP000028702">
    <property type="component" value="Unassembled WGS sequence"/>
</dbReference>
<evidence type="ECO:0000259" key="3">
    <source>
        <dbReference type="Pfam" id="PF18912"/>
    </source>
</evidence>
<dbReference type="GO" id="GO:0016757">
    <property type="term" value="F:glycosyltransferase activity"/>
    <property type="evidence" value="ECO:0007669"/>
    <property type="project" value="UniProtKB-KW"/>
</dbReference>
<gene>
    <name evidence="4" type="ORF">M2A_1897</name>
</gene>
<dbReference type="InterPro" id="IPR044005">
    <property type="entry name" value="DZR_2"/>
</dbReference>
<dbReference type="AlphaFoldDB" id="A0A081BBI0"/>
<evidence type="ECO:0000313" key="4">
    <source>
        <dbReference type="EMBL" id="GAK45398.1"/>
    </source>
</evidence>
<dbReference type="Pfam" id="PF00156">
    <property type="entry name" value="Pribosyltran"/>
    <property type="match status" value="1"/>
</dbReference>
<comment type="similarity">
    <text evidence="1">Belongs to the ComF/GntX family.</text>
</comment>
<comment type="caution">
    <text evidence="4">The sequence shown here is derived from an EMBL/GenBank/DDBJ whole genome shotgun (WGS) entry which is preliminary data.</text>
</comment>
<dbReference type="InterPro" id="IPR029057">
    <property type="entry name" value="PRTase-like"/>
</dbReference>
<dbReference type="PANTHER" id="PTHR47505">
    <property type="entry name" value="DNA UTILIZATION PROTEIN YHGH"/>
    <property type="match status" value="1"/>
</dbReference>
<proteinExistence type="inferred from homology"/>
<sequence length="260" mass="27438">MQAEAGEAGKSDGAALRALMRRAGDFLLPPRCLSCGAGLDRHYAFCAPCWSAFDFIGEPFCRITGAPFAYDPGEGAVSAAALARPPAFTRARAALLYNDAAARLISRLKYGDRLELAPTFARLMAQAGAGLLAEADLICPVPLHARRLLWRRFNQAAELSRALARLSGKPADPEILLRHRPTKAQVGLSAGARRRNVAGAFSLKAGKGAKIAGKHVLLVDDVLTTGATVEACTRVLLKEGAAMVSVLTIARVAGEEAPPI</sequence>
<organism evidence="4 5">
    <name type="scientific">Tepidicaulis marinus</name>
    <dbReference type="NCBI Taxonomy" id="1333998"/>
    <lineage>
        <taxon>Bacteria</taxon>
        <taxon>Pseudomonadati</taxon>
        <taxon>Pseudomonadota</taxon>
        <taxon>Alphaproteobacteria</taxon>
        <taxon>Hyphomicrobiales</taxon>
        <taxon>Parvibaculaceae</taxon>
        <taxon>Tepidicaulis</taxon>
    </lineage>
</organism>
<dbReference type="PANTHER" id="PTHR47505:SF1">
    <property type="entry name" value="DNA UTILIZATION PROTEIN YHGH"/>
    <property type="match status" value="1"/>
</dbReference>
<dbReference type="Pfam" id="PF18912">
    <property type="entry name" value="DZR_2"/>
    <property type="match status" value="1"/>
</dbReference>
<dbReference type="eggNOG" id="COG1040">
    <property type="taxonomic scope" value="Bacteria"/>
</dbReference>
<dbReference type="STRING" id="1333998.M2A_1897"/>
<reference evidence="4 5" key="1">
    <citation type="submission" date="2014-07" db="EMBL/GenBank/DDBJ databases">
        <title>Tepidicaulis marinum gen. nov., sp. nov., a novel marine bacterium denitrifying nitrate to nitrous oxide strictly under microaerobic conditions.</title>
        <authorList>
            <person name="Takeuchi M."/>
            <person name="Yamagishi T."/>
            <person name="Kamagata Y."/>
            <person name="Oshima K."/>
            <person name="Hattori M."/>
            <person name="Katayama T."/>
            <person name="Hanada S."/>
            <person name="Tamaki H."/>
            <person name="Marumo K."/>
            <person name="Maeda H."/>
            <person name="Nedachi M."/>
            <person name="Iwasaki W."/>
            <person name="Suwa Y."/>
            <person name="Sakata S."/>
        </authorList>
    </citation>
    <scope>NUCLEOTIDE SEQUENCE [LARGE SCALE GENOMIC DNA]</scope>
    <source>
        <strain evidence="4 5">MA2</strain>
    </source>
</reference>
<dbReference type="EMBL" id="BBIO01000009">
    <property type="protein sequence ID" value="GAK45398.1"/>
    <property type="molecule type" value="Genomic_DNA"/>
</dbReference>
<dbReference type="SUPFAM" id="SSF53271">
    <property type="entry name" value="PRTase-like"/>
    <property type="match status" value="1"/>
</dbReference>
<dbReference type="RefSeq" id="WP_081875534.1">
    <property type="nucleotide sequence ID" value="NZ_BBIO01000009.1"/>
</dbReference>
<dbReference type="InterPro" id="IPR000836">
    <property type="entry name" value="PRTase_dom"/>
</dbReference>
<dbReference type="Gene3D" id="3.40.50.2020">
    <property type="match status" value="1"/>
</dbReference>
<name>A0A081BBI0_9HYPH</name>
<evidence type="ECO:0000313" key="5">
    <source>
        <dbReference type="Proteomes" id="UP000028702"/>
    </source>
</evidence>
<dbReference type="CDD" id="cd06223">
    <property type="entry name" value="PRTases_typeI"/>
    <property type="match status" value="1"/>
</dbReference>
<keyword evidence="4" id="KW-0328">Glycosyltransferase</keyword>
<protein>
    <submittedName>
        <fullName evidence="4">Phosphoribosyltransferase</fullName>
    </submittedName>
</protein>
<keyword evidence="5" id="KW-1185">Reference proteome</keyword>
<accession>A0A081BBI0</accession>
<feature type="domain" description="Double zinc ribbon" evidence="3">
    <location>
        <begin position="25"/>
        <end position="71"/>
    </location>
</feature>
<dbReference type="InterPro" id="IPR051910">
    <property type="entry name" value="ComF/GntX_DNA_util-trans"/>
</dbReference>
<evidence type="ECO:0000256" key="1">
    <source>
        <dbReference type="ARBA" id="ARBA00008007"/>
    </source>
</evidence>
<feature type="domain" description="Phosphoribosyltransferase" evidence="2">
    <location>
        <begin position="207"/>
        <end position="255"/>
    </location>
</feature>
<keyword evidence="4" id="KW-0808">Transferase</keyword>